<organism evidence="1 2">
    <name type="scientific">Chaenocephalus aceratus</name>
    <name type="common">Blackfin icefish</name>
    <name type="synonym">Chaenichthys aceratus</name>
    <dbReference type="NCBI Taxonomy" id="36190"/>
    <lineage>
        <taxon>Eukaryota</taxon>
        <taxon>Metazoa</taxon>
        <taxon>Chordata</taxon>
        <taxon>Craniata</taxon>
        <taxon>Vertebrata</taxon>
        <taxon>Euteleostomi</taxon>
        <taxon>Actinopterygii</taxon>
        <taxon>Neopterygii</taxon>
        <taxon>Teleostei</taxon>
        <taxon>Neoteleostei</taxon>
        <taxon>Acanthomorphata</taxon>
        <taxon>Eupercaria</taxon>
        <taxon>Perciformes</taxon>
        <taxon>Notothenioidei</taxon>
        <taxon>Channichthyidae</taxon>
        <taxon>Chaenocephalus</taxon>
    </lineage>
</organism>
<name>A0ACB9WMT3_CHAAC</name>
<proteinExistence type="predicted"/>
<evidence type="ECO:0000313" key="2">
    <source>
        <dbReference type="Proteomes" id="UP001057452"/>
    </source>
</evidence>
<protein>
    <submittedName>
        <fullName evidence="1">Uncharacterized protein</fullName>
    </submittedName>
</protein>
<comment type="caution">
    <text evidence="1">The sequence shown here is derived from an EMBL/GenBank/DDBJ whole genome shotgun (WGS) entry which is preliminary data.</text>
</comment>
<dbReference type="Proteomes" id="UP001057452">
    <property type="component" value="Chromosome 14"/>
</dbReference>
<gene>
    <name evidence="1" type="ORF">KUCAC02_003579</name>
</gene>
<sequence>MNYLSAAPAHRSTSFLLRTSCCQTQAAERGIIPSPFCSSLASRMPILDYGYHPDANPNTGTTSAPPPPQAGAHHSTSSLPGCRCRRWFQHHAELPGKHCRRRKARTVFSELPAVRPGKRFEIQRTSGRAPGRGPRRTPARARRGCGGARAGTGYLHEDEDDVDIEEDICSPDHH</sequence>
<keyword evidence="2" id="KW-1185">Reference proteome</keyword>
<evidence type="ECO:0000313" key="1">
    <source>
        <dbReference type="EMBL" id="KAI4814383.1"/>
    </source>
</evidence>
<reference evidence="1" key="1">
    <citation type="submission" date="2022-05" db="EMBL/GenBank/DDBJ databases">
        <title>Chromosome-level genome of Chaenocephalus aceratus.</title>
        <authorList>
            <person name="Park H."/>
        </authorList>
    </citation>
    <scope>NUCLEOTIDE SEQUENCE</scope>
    <source>
        <strain evidence="1">KU_202001</strain>
    </source>
</reference>
<accession>A0ACB9WMT3</accession>
<dbReference type="EMBL" id="CM043798">
    <property type="protein sequence ID" value="KAI4814383.1"/>
    <property type="molecule type" value="Genomic_DNA"/>
</dbReference>